<evidence type="ECO:0000259" key="1">
    <source>
        <dbReference type="Pfam" id="PF22600"/>
    </source>
</evidence>
<dbReference type="Pfam" id="PF22600">
    <property type="entry name" value="MTPAP-like_central"/>
    <property type="match status" value="1"/>
</dbReference>
<feature type="non-terminal residue" evidence="2">
    <location>
        <position position="1"/>
    </location>
</feature>
<keyword evidence="3" id="KW-1185">Reference proteome</keyword>
<dbReference type="CDD" id="cd05402">
    <property type="entry name" value="NT_PAP_TUTase"/>
    <property type="match status" value="1"/>
</dbReference>
<sequence>VLAHVRSSLPDAEDVDRVERCLEALRGALLHGARHDRVAASRVLMLGSRKNGFAVKGSDLDATCLQLTTGGEKDGRSEAQRCLEQMEELLARHAGVEVTGRVFGARIPILRLRFEGRLDVDLSAQNVEPLRNTALLAAYSSLGHGAVRDLGVAVKLWSKAAGVS</sequence>
<dbReference type="Gene3D" id="3.30.460.10">
    <property type="entry name" value="Beta Polymerase, domain 2"/>
    <property type="match status" value="1"/>
</dbReference>
<dbReference type="Proteomes" id="UP001189429">
    <property type="component" value="Unassembled WGS sequence"/>
</dbReference>
<accession>A0ABN9Q447</accession>
<name>A0ABN9Q447_9DINO</name>
<dbReference type="InterPro" id="IPR043519">
    <property type="entry name" value="NT_sf"/>
</dbReference>
<dbReference type="PANTHER" id="PTHR12271:SF40">
    <property type="entry name" value="POLY(A) RNA POLYMERASE GLD2"/>
    <property type="match status" value="1"/>
</dbReference>
<proteinExistence type="predicted"/>
<dbReference type="InterPro" id="IPR054708">
    <property type="entry name" value="MTPAP-like_central"/>
</dbReference>
<comment type="caution">
    <text evidence="2">The sequence shown here is derived from an EMBL/GenBank/DDBJ whole genome shotgun (WGS) entry which is preliminary data.</text>
</comment>
<feature type="domain" description="Poly(A) RNA polymerase mitochondrial-like central palm" evidence="1">
    <location>
        <begin position="8"/>
        <end position="140"/>
    </location>
</feature>
<dbReference type="PANTHER" id="PTHR12271">
    <property type="entry name" value="POLY A POLYMERASE CID PAP -RELATED"/>
    <property type="match status" value="1"/>
</dbReference>
<protein>
    <recommendedName>
        <fullName evidence="1">Poly(A) RNA polymerase mitochondrial-like central palm domain-containing protein</fullName>
    </recommendedName>
</protein>
<gene>
    <name evidence="2" type="ORF">PCOR1329_LOCUS6771</name>
</gene>
<feature type="non-terminal residue" evidence="2">
    <location>
        <position position="164"/>
    </location>
</feature>
<evidence type="ECO:0000313" key="3">
    <source>
        <dbReference type="Proteomes" id="UP001189429"/>
    </source>
</evidence>
<organism evidence="2 3">
    <name type="scientific">Prorocentrum cordatum</name>
    <dbReference type="NCBI Taxonomy" id="2364126"/>
    <lineage>
        <taxon>Eukaryota</taxon>
        <taxon>Sar</taxon>
        <taxon>Alveolata</taxon>
        <taxon>Dinophyceae</taxon>
        <taxon>Prorocentrales</taxon>
        <taxon>Prorocentraceae</taxon>
        <taxon>Prorocentrum</taxon>
    </lineage>
</organism>
<reference evidence="2" key="1">
    <citation type="submission" date="2023-10" db="EMBL/GenBank/DDBJ databases">
        <authorList>
            <person name="Chen Y."/>
            <person name="Shah S."/>
            <person name="Dougan E. K."/>
            <person name="Thang M."/>
            <person name="Chan C."/>
        </authorList>
    </citation>
    <scope>NUCLEOTIDE SEQUENCE [LARGE SCALE GENOMIC DNA]</scope>
</reference>
<dbReference type="EMBL" id="CAUYUJ010001819">
    <property type="protein sequence ID" value="CAK0797783.1"/>
    <property type="molecule type" value="Genomic_DNA"/>
</dbReference>
<dbReference type="SUPFAM" id="SSF81301">
    <property type="entry name" value="Nucleotidyltransferase"/>
    <property type="match status" value="1"/>
</dbReference>
<evidence type="ECO:0000313" key="2">
    <source>
        <dbReference type="EMBL" id="CAK0797783.1"/>
    </source>
</evidence>